<dbReference type="PANTHER" id="PTHR37422:SF23">
    <property type="entry name" value="TEICHURONIC ACID BIOSYNTHESIS PROTEIN TUAE"/>
    <property type="match status" value="1"/>
</dbReference>
<dbReference type="RefSeq" id="WP_034201494.1">
    <property type="nucleotide sequence ID" value="NZ_CAJPDA010000016.1"/>
</dbReference>
<feature type="transmembrane region" description="Helical" evidence="5">
    <location>
        <begin position="149"/>
        <end position="172"/>
    </location>
</feature>
<keyword evidence="7" id="KW-0436">Ligase</keyword>
<keyword evidence="3 5" id="KW-1133">Transmembrane helix</keyword>
<feature type="transmembrane region" description="Helical" evidence="5">
    <location>
        <begin position="117"/>
        <end position="137"/>
    </location>
</feature>
<evidence type="ECO:0000256" key="3">
    <source>
        <dbReference type="ARBA" id="ARBA00022989"/>
    </source>
</evidence>
<feature type="transmembrane region" description="Helical" evidence="5">
    <location>
        <begin position="347"/>
        <end position="364"/>
    </location>
</feature>
<protein>
    <submittedName>
        <fullName evidence="7">O-antigen ligase family protein</fullName>
    </submittedName>
</protein>
<feature type="transmembrane region" description="Helical" evidence="5">
    <location>
        <begin position="12"/>
        <end position="43"/>
    </location>
</feature>
<dbReference type="EMBL" id="JYMX02000039">
    <property type="protein sequence ID" value="MCW3716190.1"/>
    <property type="molecule type" value="Genomic_DNA"/>
</dbReference>
<name>A0ABD4UP97_9BURK</name>
<evidence type="ECO:0000256" key="2">
    <source>
        <dbReference type="ARBA" id="ARBA00022692"/>
    </source>
</evidence>
<dbReference type="PANTHER" id="PTHR37422">
    <property type="entry name" value="TEICHURONIC ACID BIOSYNTHESIS PROTEIN TUAE"/>
    <property type="match status" value="1"/>
</dbReference>
<feature type="transmembrane region" description="Helical" evidence="5">
    <location>
        <begin position="179"/>
        <end position="200"/>
    </location>
</feature>
<organism evidence="7 8">
    <name type="scientific">Burkholderia cenocepacia</name>
    <dbReference type="NCBI Taxonomy" id="95486"/>
    <lineage>
        <taxon>Bacteria</taxon>
        <taxon>Pseudomonadati</taxon>
        <taxon>Pseudomonadota</taxon>
        <taxon>Betaproteobacteria</taxon>
        <taxon>Burkholderiales</taxon>
        <taxon>Burkholderiaceae</taxon>
        <taxon>Burkholderia</taxon>
        <taxon>Burkholderia cepacia complex</taxon>
    </lineage>
</organism>
<proteinExistence type="predicted"/>
<feature type="transmembrane region" description="Helical" evidence="5">
    <location>
        <begin position="55"/>
        <end position="74"/>
    </location>
</feature>
<evidence type="ECO:0000256" key="1">
    <source>
        <dbReference type="ARBA" id="ARBA00004141"/>
    </source>
</evidence>
<dbReference type="GO" id="GO:0016874">
    <property type="term" value="F:ligase activity"/>
    <property type="evidence" value="ECO:0007669"/>
    <property type="project" value="UniProtKB-KW"/>
</dbReference>
<dbReference type="AlphaFoldDB" id="A0ABD4UP97"/>
<sequence>MTAIAARMERLLWIGCPVLMFAIMFGHMAAFVNCSMVLVGIALIGAACGRDRPAVFRWPLFVPIVGWAAWSFAATRWSVFPDVSRHAWLDEVVYPLLSFWGFWLFGTRVERPERVTLTVWLACALLAAVSVIYWGKLQPPTPETFPLRFYARVGHTSTLVAFAMALFCAFFVPRRGWRWFGVSGLVLCGMVGLASLNRFFWPAAAVVLLIGLYPLYRHHLLLAGLAVVVVGAGAIGTLEMSARLRYHDSPPPLAASRDVSIAGVRLYVPPGMTAVGDTLSSDTRPKLWRFYDEQGSRHKWLGIGFGKPVPGMAYRSEMPPELLALEPQALTHAHNLFLNTWLQTGRIGLAMQALLLAALAFAFWRLRKADPWIAAGGIALVVGMVTKNLVDDFMWQTTILAFWAFAGLVLGHGERRARVRRAQPGSGS</sequence>
<dbReference type="GO" id="GO:0016020">
    <property type="term" value="C:membrane"/>
    <property type="evidence" value="ECO:0007669"/>
    <property type="project" value="UniProtKB-SubCell"/>
</dbReference>
<reference evidence="7 8" key="2">
    <citation type="journal article" date="2017" name="Front. Microbiol.">
        <title>Genomics Reveals a Unique Clone of Burkholderia cenocepacia Harboring an Actively Excising Novel Genomic Island.</title>
        <authorList>
            <person name="Patil P.P."/>
            <person name="Mali S."/>
            <person name="Midha S."/>
            <person name="Gautam V."/>
            <person name="Dash L."/>
            <person name="Kumar S."/>
            <person name="Shastri J."/>
            <person name="Singhal L."/>
            <person name="Patil P.B."/>
        </authorList>
    </citation>
    <scope>NUCLEOTIDE SEQUENCE [LARGE SCALE GENOMIC DNA]</scope>
    <source>
        <strain evidence="7 8">BC-19</strain>
    </source>
</reference>
<dbReference type="InterPro" id="IPR051533">
    <property type="entry name" value="WaaL-like"/>
</dbReference>
<evidence type="ECO:0000259" key="6">
    <source>
        <dbReference type="Pfam" id="PF04932"/>
    </source>
</evidence>
<evidence type="ECO:0000256" key="5">
    <source>
        <dbReference type="SAM" id="Phobius"/>
    </source>
</evidence>
<reference evidence="7 8" key="1">
    <citation type="journal article" date="2017" name="Front. Microbiol.">
        <title>Genomics reveals a unique clone of Burkholderia cenocepacia harbouring an actively excising novel genomic island.</title>
        <authorList>
            <person name="Patil P."/>
            <person name="Mali S."/>
            <person name="Midha S."/>
            <person name="Gautam V."/>
            <person name="Dash L."/>
            <person name="Kumar S."/>
            <person name="Shastri J."/>
            <person name="Singhal L."/>
            <person name="Patil P.B."/>
        </authorList>
    </citation>
    <scope>NUCLEOTIDE SEQUENCE [LARGE SCALE GENOMIC DNA]</scope>
    <source>
        <strain evidence="7 8">BC-19</strain>
    </source>
</reference>
<keyword evidence="2 5" id="KW-0812">Transmembrane</keyword>
<dbReference type="Proteomes" id="UP000191686">
    <property type="component" value="Unassembled WGS sequence"/>
</dbReference>
<evidence type="ECO:0000256" key="4">
    <source>
        <dbReference type="ARBA" id="ARBA00023136"/>
    </source>
</evidence>
<comment type="subcellular location">
    <subcellularLocation>
        <location evidence="1">Membrane</location>
        <topology evidence="1">Multi-pass membrane protein</topology>
    </subcellularLocation>
</comment>
<comment type="caution">
    <text evidence="7">The sequence shown here is derived from an EMBL/GenBank/DDBJ whole genome shotgun (WGS) entry which is preliminary data.</text>
</comment>
<keyword evidence="4 5" id="KW-0472">Membrane</keyword>
<feature type="transmembrane region" description="Helical" evidence="5">
    <location>
        <begin position="86"/>
        <end position="105"/>
    </location>
</feature>
<gene>
    <name evidence="7" type="ORF">UE95_033370</name>
</gene>
<feature type="transmembrane region" description="Helical" evidence="5">
    <location>
        <begin position="393"/>
        <end position="411"/>
    </location>
</feature>
<dbReference type="Pfam" id="PF04932">
    <property type="entry name" value="Wzy_C"/>
    <property type="match status" value="1"/>
</dbReference>
<feature type="domain" description="O-antigen ligase-related" evidence="6">
    <location>
        <begin position="161"/>
        <end position="351"/>
    </location>
</feature>
<accession>A0ABD4UP97</accession>
<feature type="transmembrane region" description="Helical" evidence="5">
    <location>
        <begin position="220"/>
        <end position="238"/>
    </location>
</feature>
<dbReference type="InterPro" id="IPR007016">
    <property type="entry name" value="O-antigen_ligase-rel_domated"/>
</dbReference>
<evidence type="ECO:0000313" key="7">
    <source>
        <dbReference type="EMBL" id="MCW3716190.1"/>
    </source>
</evidence>
<evidence type="ECO:0000313" key="8">
    <source>
        <dbReference type="Proteomes" id="UP000191686"/>
    </source>
</evidence>